<evidence type="ECO:0000256" key="6">
    <source>
        <dbReference type="ARBA" id="ARBA00023242"/>
    </source>
</evidence>
<dbReference type="GO" id="GO:0005200">
    <property type="term" value="F:structural constituent of cytoskeleton"/>
    <property type="evidence" value="ECO:0007669"/>
    <property type="project" value="TreeGrafter"/>
</dbReference>
<evidence type="ECO:0000259" key="12">
    <source>
        <dbReference type="PROSITE" id="PS51842"/>
    </source>
</evidence>
<dbReference type="SUPFAM" id="SSF64593">
    <property type="entry name" value="Intermediate filament protein, coiled coil region"/>
    <property type="match status" value="1"/>
</dbReference>
<keyword evidence="3" id="KW-0597">Phosphoprotein</keyword>
<dbReference type="InterPro" id="IPR018039">
    <property type="entry name" value="IF_conserved"/>
</dbReference>
<evidence type="ECO:0000256" key="3">
    <source>
        <dbReference type="ARBA" id="ARBA00022553"/>
    </source>
</evidence>
<evidence type="ECO:0000256" key="7">
    <source>
        <dbReference type="ARBA" id="ARBA00023288"/>
    </source>
</evidence>
<evidence type="ECO:0000313" key="14">
    <source>
        <dbReference type="Proteomes" id="UP000694700"/>
    </source>
</evidence>
<dbReference type="PANTHER" id="PTHR45721:SF3">
    <property type="entry name" value="LAMIN-B1"/>
    <property type="match status" value="1"/>
</dbReference>
<dbReference type="GO" id="GO:0006998">
    <property type="term" value="P:nuclear envelope organization"/>
    <property type="evidence" value="ECO:0007669"/>
    <property type="project" value="TreeGrafter"/>
</dbReference>
<dbReference type="Proteomes" id="UP000694700">
    <property type="component" value="Unplaced"/>
</dbReference>
<name>A0A8C1VGR9_CYPCA</name>
<evidence type="ECO:0000256" key="5">
    <source>
        <dbReference type="ARBA" id="ARBA00023054"/>
    </source>
</evidence>
<keyword evidence="6" id="KW-0539">Nucleus</keyword>
<comment type="subcellular location">
    <subcellularLocation>
        <location evidence="1">Nucleus</location>
    </subcellularLocation>
</comment>
<feature type="domain" description="IF rod" evidence="12">
    <location>
        <begin position="1"/>
        <end position="254"/>
    </location>
</feature>
<dbReference type="GO" id="GO:0005652">
    <property type="term" value="C:nuclear lamina"/>
    <property type="evidence" value="ECO:0007669"/>
    <property type="project" value="TreeGrafter"/>
</dbReference>
<evidence type="ECO:0000256" key="11">
    <source>
        <dbReference type="SAM" id="SignalP"/>
    </source>
</evidence>
<dbReference type="InterPro" id="IPR039008">
    <property type="entry name" value="IF_rod_dom"/>
</dbReference>
<feature type="coiled-coil region" evidence="9">
    <location>
        <begin position="166"/>
        <end position="236"/>
    </location>
</feature>
<dbReference type="Pfam" id="PF00038">
    <property type="entry name" value="Filament"/>
    <property type="match status" value="1"/>
</dbReference>
<dbReference type="GO" id="GO:0005882">
    <property type="term" value="C:intermediate filament"/>
    <property type="evidence" value="ECO:0007669"/>
    <property type="project" value="UniProtKB-KW"/>
</dbReference>
<dbReference type="SUPFAM" id="SSF74853">
    <property type="entry name" value="Lamin A/C globular tail domain"/>
    <property type="match status" value="1"/>
</dbReference>
<keyword evidence="11" id="KW-0732">Signal</keyword>
<comment type="similarity">
    <text evidence="8">Belongs to the intermediate filament family.</text>
</comment>
<dbReference type="AlphaFoldDB" id="A0A8C1VGR9"/>
<dbReference type="Gene3D" id="1.20.5.170">
    <property type="match status" value="1"/>
</dbReference>
<feature type="chain" id="PRO_5034328508" evidence="11">
    <location>
        <begin position="20"/>
        <end position="350"/>
    </location>
</feature>
<evidence type="ECO:0000256" key="8">
    <source>
        <dbReference type="RuleBase" id="RU000685"/>
    </source>
</evidence>
<evidence type="ECO:0000256" key="4">
    <source>
        <dbReference type="ARBA" id="ARBA00022754"/>
    </source>
</evidence>
<evidence type="ECO:0000313" key="13">
    <source>
        <dbReference type="Ensembl" id="ENSCCRP00015051763.1"/>
    </source>
</evidence>
<dbReference type="InterPro" id="IPR036415">
    <property type="entry name" value="Lamin_tail_dom_sf"/>
</dbReference>
<dbReference type="PROSITE" id="PS00226">
    <property type="entry name" value="IF_ROD_1"/>
    <property type="match status" value="1"/>
</dbReference>
<evidence type="ECO:0000256" key="2">
    <source>
        <dbReference type="ARBA" id="ARBA00022481"/>
    </source>
</evidence>
<dbReference type="Gene3D" id="2.60.40.1260">
    <property type="entry name" value="Lamin Tail domain"/>
    <property type="match status" value="1"/>
</dbReference>
<keyword evidence="2" id="KW-0488">Methylation</keyword>
<proteinExistence type="inferred from homology"/>
<organism evidence="13 14">
    <name type="scientific">Cyprinus carpio</name>
    <name type="common">Common carp</name>
    <dbReference type="NCBI Taxonomy" id="7962"/>
    <lineage>
        <taxon>Eukaryota</taxon>
        <taxon>Metazoa</taxon>
        <taxon>Chordata</taxon>
        <taxon>Craniata</taxon>
        <taxon>Vertebrata</taxon>
        <taxon>Euteleostomi</taxon>
        <taxon>Actinopterygii</taxon>
        <taxon>Neopterygii</taxon>
        <taxon>Teleostei</taxon>
        <taxon>Ostariophysi</taxon>
        <taxon>Cypriniformes</taxon>
        <taxon>Cyprinidae</taxon>
        <taxon>Cyprininae</taxon>
        <taxon>Cyprinus</taxon>
    </lineage>
</organism>
<dbReference type="PANTHER" id="PTHR45721">
    <property type="entry name" value="LAMIN DM0-RELATED"/>
    <property type="match status" value="1"/>
</dbReference>
<dbReference type="GO" id="GO:0051664">
    <property type="term" value="P:nuclear pore localization"/>
    <property type="evidence" value="ECO:0007669"/>
    <property type="project" value="TreeGrafter"/>
</dbReference>
<keyword evidence="7" id="KW-0449">Lipoprotein</keyword>
<keyword evidence="4 8" id="KW-0403">Intermediate filament</keyword>
<reference evidence="13" key="1">
    <citation type="submission" date="2025-08" db="UniProtKB">
        <authorList>
            <consortium name="Ensembl"/>
        </authorList>
    </citation>
    <scope>IDENTIFICATION</scope>
</reference>
<dbReference type="Ensembl" id="ENSCCRT00015053504.1">
    <property type="protein sequence ID" value="ENSCCRP00015051763.1"/>
    <property type="gene ID" value="ENSCCRG00015021398.1"/>
</dbReference>
<accession>A0A8C1VGR9</accession>
<feature type="signal peptide" evidence="11">
    <location>
        <begin position="1"/>
        <end position="19"/>
    </location>
</feature>
<dbReference type="PROSITE" id="PS51842">
    <property type="entry name" value="IF_ROD_2"/>
    <property type="match status" value="1"/>
</dbReference>
<dbReference type="GO" id="GO:0007097">
    <property type="term" value="P:nuclear migration"/>
    <property type="evidence" value="ECO:0007669"/>
    <property type="project" value="TreeGrafter"/>
</dbReference>
<feature type="region of interest" description="Disordered" evidence="10">
    <location>
        <begin position="255"/>
        <end position="297"/>
    </location>
</feature>
<evidence type="ECO:0000256" key="9">
    <source>
        <dbReference type="SAM" id="Coils"/>
    </source>
</evidence>
<sequence>EMNLLCLHAFCFCFLKMMCVKKDTELASAQARLREAEVLLNSREAALNTAVSERKALESTVTDLQLHIQEVQLDLHHHQPKETSELVDYQKKKINIFMKDTWRRLETRLVEVDSGCQMEYEFKLTAALADMRQQHDKQVRLYKDEMDHTSLHEYAHEELRESTLRDESLAAQIASLQKEARAWQDQISELEAALSREKDLSCRLLAEKEREIAEIRAKMQQQLDEYEQLLDVKLALDMEINAYRKLLEGEEERLKLSPSPSSRVTVSRASSSRSVRTTRGKRKRVDVEESEASSSVSIAHSASATGSVCIDELDVDGNFIRLHNNSDQVCLSDRRHTNSFTAQHAFINSA</sequence>
<protein>
    <submittedName>
        <fullName evidence="13">Lamin B1</fullName>
    </submittedName>
</protein>
<feature type="compositionally biased region" description="Low complexity" evidence="10">
    <location>
        <begin position="256"/>
        <end position="275"/>
    </location>
</feature>
<evidence type="ECO:0000256" key="1">
    <source>
        <dbReference type="ARBA" id="ARBA00004123"/>
    </source>
</evidence>
<dbReference type="GO" id="GO:0090435">
    <property type="term" value="P:protein localization to nuclear envelope"/>
    <property type="evidence" value="ECO:0007669"/>
    <property type="project" value="TreeGrafter"/>
</dbReference>
<keyword evidence="5 9" id="KW-0175">Coiled coil</keyword>
<dbReference type="GO" id="GO:0031507">
    <property type="term" value="P:heterochromatin formation"/>
    <property type="evidence" value="ECO:0007669"/>
    <property type="project" value="TreeGrafter"/>
</dbReference>
<evidence type="ECO:0000256" key="10">
    <source>
        <dbReference type="SAM" id="MobiDB-lite"/>
    </source>
</evidence>